<feature type="transmembrane region" description="Helical" evidence="7">
    <location>
        <begin position="29"/>
        <end position="52"/>
    </location>
</feature>
<evidence type="ECO:0000256" key="4">
    <source>
        <dbReference type="ARBA" id="ARBA00022989"/>
    </source>
</evidence>
<dbReference type="PANTHER" id="PTHR33885:SF3">
    <property type="entry name" value="PHAGE SHOCK PROTEIN C"/>
    <property type="match status" value="1"/>
</dbReference>
<dbReference type="EMBL" id="CTEN01000004">
    <property type="protein sequence ID" value="CQR25653.1"/>
    <property type="molecule type" value="Genomic_DNA"/>
</dbReference>
<keyword evidence="2" id="KW-1003">Cell membrane</keyword>
<dbReference type="InterPro" id="IPR007168">
    <property type="entry name" value="Phageshock_PspC_N"/>
</dbReference>
<dbReference type="InterPro" id="IPR052027">
    <property type="entry name" value="PspC"/>
</dbReference>
<evidence type="ECO:0000256" key="1">
    <source>
        <dbReference type="ARBA" id="ARBA00004162"/>
    </source>
</evidence>
<reference evidence="10" key="1">
    <citation type="submission" date="2015-03" db="EMBL/GenBank/DDBJ databases">
        <authorList>
            <person name="Urmite Genomes"/>
        </authorList>
    </citation>
    <scope>NUCLEOTIDE SEQUENCE [LARGE SCALE GENOMIC DNA]</scope>
    <source>
        <strain evidence="10">FF10</strain>
    </source>
</reference>
<evidence type="ECO:0000256" key="7">
    <source>
        <dbReference type="SAM" id="Phobius"/>
    </source>
</evidence>
<dbReference type="Proteomes" id="UP000198604">
    <property type="component" value="Unassembled WGS sequence"/>
</dbReference>
<sequence>MYGFYKLRRNRLLTGTLAGLADKFKWDVWLVRAIFLAIVLLTKIAWLAMILYGVASIYLPIKEEVDAERYGTGPRKRKDAEKANGGGFF</sequence>
<organism evidence="9 10">
    <name type="scientific">Streptococcus varani</name>
    <dbReference type="NCBI Taxonomy" id="1608583"/>
    <lineage>
        <taxon>Bacteria</taxon>
        <taxon>Bacillati</taxon>
        <taxon>Bacillota</taxon>
        <taxon>Bacilli</taxon>
        <taxon>Lactobacillales</taxon>
        <taxon>Streptococcaceae</taxon>
        <taxon>Streptococcus</taxon>
    </lineage>
</organism>
<dbReference type="RefSeq" id="WP_093651181.1">
    <property type="nucleotide sequence ID" value="NZ_CTEN01000004.1"/>
</dbReference>
<proteinExistence type="predicted"/>
<dbReference type="PANTHER" id="PTHR33885">
    <property type="entry name" value="PHAGE SHOCK PROTEIN C"/>
    <property type="match status" value="1"/>
</dbReference>
<dbReference type="OrthoDB" id="9815286at2"/>
<evidence type="ECO:0000313" key="10">
    <source>
        <dbReference type="Proteomes" id="UP000198604"/>
    </source>
</evidence>
<feature type="domain" description="Phage shock protein PspC N-terminal" evidence="8">
    <location>
        <begin position="4"/>
        <end position="60"/>
    </location>
</feature>
<evidence type="ECO:0000256" key="5">
    <source>
        <dbReference type="ARBA" id="ARBA00023136"/>
    </source>
</evidence>
<evidence type="ECO:0000259" key="8">
    <source>
        <dbReference type="Pfam" id="PF04024"/>
    </source>
</evidence>
<dbReference type="GO" id="GO:0005886">
    <property type="term" value="C:plasma membrane"/>
    <property type="evidence" value="ECO:0007669"/>
    <property type="project" value="UniProtKB-SubCell"/>
</dbReference>
<evidence type="ECO:0000256" key="6">
    <source>
        <dbReference type="SAM" id="MobiDB-lite"/>
    </source>
</evidence>
<keyword evidence="3 7" id="KW-0812">Transmembrane</keyword>
<evidence type="ECO:0000313" key="9">
    <source>
        <dbReference type="EMBL" id="CQR25653.1"/>
    </source>
</evidence>
<dbReference type="AlphaFoldDB" id="A0A0E4H902"/>
<accession>A0A0E4H902</accession>
<keyword evidence="5 7" id="KW-0472">Membrane</keyword>
<evidence type="ECO:0000256" key="2">
    <source>
        <dbReference type="ARBA" id="ARBA00022475"/>
    </source>
</evidence>
<dbReference type="STRING" id="1608583.BN1356_01995"/>
<keyword evidence="4 7" id="KW-1133">Transmembrane helix</keyword>
<gene>
    <name evidence="9" type="ORF">BN1356_01995</name>
</gene>
<comment type="subcellular location">
    <subcellularLocation>
        <location evidence="1">Cell membrane</location>
        <topology evidence="1">Single-pass membrane protein</topology>
    </subcellularLocation>
</comment>
<name>A0A0E4H902_9STRE</name>
<feature type="region of interest" description="Disordered" evidence="6">
    <location>
        <begin position="69"/>
        <end position="89"/>
    </location>
</feature>
<dbReference type="Pfam" id="PF04024">
    <property type="entry name" value="PspC"/>
    <property type="match status" value="1"/>
</dbReference>
<protein>
    <submittedName>
        <fullName evidence="9">PspC domain-containing protein</fullName>
    </submittedName>
</protein>
<evidence type="ECO:0000256" key="3">
    <source>
        <dbReference type="ARBA" id="ARBA00022692"/>
    </source>
</evidence>
<keyword evidence="10" id="KW-1185">Reference proteome</keyword>